<dbReference type="Proteomes" id="UP001153678">
    <property type="component" value="Unassembled WGS sequence"/>
</dbReference>
<gene>
    <name evidence="1" type="ORF">FWILDA_LOCUS11270</name>
</gene>
<comment type="caution">
    <text evidence="1">The sequence shown here is derived from an EMBL/GenBank/DDBJ whole genome shotgun (WGS) entry which is preliminary data.</text>
</comment>
<proteinExistence type="predicted"/>
<sequence length="92" mass="10676">METKILGLQFKKILNVKIERHKMKRNLTLSNVEKEIEIPGQYDGLNTFRTHEFGYANNGSSNGLIIRDYAFTLFKRKLMIQKIFADAQSSHS</sequence>
<dbReference type="EMBL" id="CAMKVN010003140">
    <property type="protein sequence ID" value="CAI2183821.1"/>
    <property type="molecule type" value="Genomic_DNA"/>
</dbReference>
<protein>
    <submittedName>
        <fullName evidence="1">5784_t:CDS:1</fullName>
    </submittedName>
</protein>
<organism evidence="1 2">
    <name type="scientific">Funneliformis geosporum</name>
    <dbReference type="NCBI Taxonomy" id="1117311"/>
    <lineage>
        <taxon>Eukaryota</taxon>
        <taxon>Fungi</taxon>
        <taxon>Fungi incertae sedis</taxon>
        <taxon>Mucoromycota</taxon>
        <taxon>Glomeromycotina</taxon>
        <taxon>Glomeromycetes</taxon>
        <taxon>Glomerales</taxon>
        <taxon>Glomeraceae</taxon>
        <taxon>Funneliformis</taxon>
    </lineage>
</organism>
<evidence type="ECO:0000313" key="2">
    <source>
        <dbReference type="Proteomes" id="UP001153678"/>
    </source>
</evidence>
<reference evidence="1" key="1">
    <citation type="submission" date="2022-08" db="EMBL/GenBank/DDBJ databases">
        <authorList>
            <person name="Kallberg Y."/>
            <person name="Tangrot J."/>
            <person name="Rosling A."/>
        </authorList>
    </citation>
    <scope>NUCLEOTIDE SEQUENCE</scope>
    <source>
        <strain evidence="1">Wild A</strain>
    </source>
</reference>
<evidence type="ECO:0000313" key="1">
    <source>
        <dbReference type="EMBL" id="CAI2183821.1"/>
    </source>
</evidence>
<accession>A0A9W4WWA2</accession>
<keyword evidence="2" id="KW-1185">Reference proteome</keyword>
<dbReference type="AlphaFoldDB" id="A0A9W4WWA2"/>
<name>A0A9W4WWA2_9GLOM</name>